<proteinExistence type="inferred from homology"/>
<sequence length="261" mass="28957">MGCFFLHSSFGVNNEISNNIPVANFPIAALGVRMKWEPTKNLYFMAEISDGDPGKNNCGTHIKLDSKDGFLNIFELGYHFGDKDESRTMPGTYKFGWWYHTDEFDDVRDTDVNDNAIVHDGNYGIYFIADQMLLPSKGNTGLGAFFRIGGVPGDRNEVDFFVGGGIHYKGIIPCREQDILGLAVAHAQISGDQRDAEDVAESDGLSFHSRDSHETAVELTYRTQLFPWLAIQPGVQTIFNPGADSSLDNAVVSIVRFQVNF</sequence>
<protein>
    <submittedName>
        <fullName evidence="3">Porin B</fullName>
    </submittedName>
</protein>
<organism evidence="3 4">
    <name type="scientific">Candidatus Scalindua brodae</name>
    <dbReference type="NCBI Taxonomy" id="237368"/>
    <lineage>
        <taxon>Bacteria</taxon>
        <taxon>Pseudomonadati</taxon>
        <taxon>Planctomycetota</taxon>
        <taxon>Candidatus Brocadiia</taxon>
        <taxon>Candidatus Brocadiales</taxon>
        <taxon>Candidatus Scalinduaceae</taxon>
        <taxon>Candidatus Scalindua</taxon>
    </lineage>
</organism>
<dbReference type="InterPro" id="IPR052932">
    <property type="entry name" value="OprB_Porin"/>
</dbReference>
<dbReference type="GO" id="GO:0008643">
    <property type="term" value="P:carbohydrate transport"/>
    <property type="evidence" value="ECO:0007669"/>
    <property type="project" value="InterPro"/>
</dbReference>
<evidence type="ECO:0000256" key="2">
    <source>
        <dbReference type="RuleBase" id="RU363072"/>
    </source>
</evidence>
<dbReference type="GO" id="GO:0016020">
    <property type="term" value="C:membrane"/>
    <property type="evidence" value="ECO:0007669"/>
    <property type="project" value="InterPro"/>
</dbReference>
<dbReference type="InterPro" id="IPR038673">
    <property type="entry name" value="OprB_sf"/>
</dbReference>
<dbReference type="Pfam" id="PF04966">
    <property type="entry name" value="OprB"/>
    <property type="match status" value="1"/>
</dbReference>
<evidence type="ECO:0000313" key="4">
    <source>
        <dbReference type="Proteomes" id="UP000030652"/>
    </source>
</evidence>
<comment type="caution">
    <text evidence="3">The sequence shown here is derived from an EMBL/GenBank/DDBJ whole genome shotgun (WGS) entry which is preliminary data.</text>
</comment>
<dbReference type="PANTHER" id="PTHR37944:SF1">
    <property type="entry name" value="PORIN B"/>
    <property type="match status" value="1"/>
</dbReference>
<gene>
    <name evidence="3" type="primary">oprB</name>
    <name evidence="3" type="ORF">SCABRO_00770</name>
</gene>
<dbReference type="PANTHER" id="PTHR37944">
    <property type="entry name" value="PORIN B"/>
    <property type="match status" value="1"/>
</dbReference>
<dbReference type="eggNOG" id="COG3659">
    <property type="taxonomic scope" value="Bacteria"/>
</dbReference>
<dbReference type="Gene3D" id="2.40.160.180">
    <property type="entry name" value="Carbohydrate-selective porin OprB"/>
    <property type="match status" value="1"/>
</dbReference>
<dbReference type="EMBL" id="JRYO01000056">
    <property type="protein sequence ID" value="KHE93475.1"/>
    <property type="molecule type" value="Genomic_DNA"/>
</dbReference>
<reference evidence="3 4" key="1">
    <citation type="submission" date="2014-10" db="EMBL/GenBank/DDBJ databases">
        <title>Draft genome of anammox bacterium scalindua brodae, obtained using differential coverage binning of sequence data from two enrichment reactors.</title>
        <authorList>
            <person name="Speth D.R."/>
            <person name="Russ L."/>
            <person name="Kartal B."/>
            <person name="Op den Camp H.J."/>
            <person name="Dutilh B.E."/>
            <person name="Jetten M.S."/>
        </authorList>
    </citation>
    <scope>NUCLEOTIDE SEQUENCE [LARGE SCALE GENOMIC DNA]</scope>
    <source>
        <strain evidence="3">RU1</strain>
    </source>
</reference>
<evidence type="ECO:0000256" key="1">
    <source>
        <dbReference type="ARBA" id="ARBA00008769"/>
    </source>
</evidence>
<comment type="similarity">
    <text evidence="1 2">Belongs to the OprB family.</text>
</comment>
<name>A0A0B0ES22_9BACT</name>
<dbReference type="AlphaFoldDB" id="A0A0B0ES22"/>
<accession>A0A0B0ES22</accession>
<dbReference type="Proteomes" id="UP000030652">
    <property type="component" value="Unassembled WGS sequence"/>
</dbReference>
<dbReference type="GO" id="GO:0015288">
    <property type="term" value="F:porin activity"/>
    <property type="evidence" value="ECO:0007669"/>
    <property type="project" value="InterPro"/>
</dbReference>
<evidence type="ECO:0000313" key="3">
    <source>
        <dbReference type="EMBL" id="KHE93475.1"/>
    </source>
</evidence>
<dbReference type="InterPro" id="IPR007049">
    <property type="entry name" value="Carb-sel_porin_OprB"/>
</dbReference>